<protein>
    <submittedName>
        <fullName evidence="1">YrzI family small protein</fullName>
    </submittedName>
</protein>
<organism evidence="1 2">
    <name type="scientific">Niallia taxi</name>
    <dbReference type="NCBI Taxonomy" id="2499688"/>
    <lineage>
        <taxon>Bacteria</taxon>
        <taxon>Bacillati</taxon>
        <taxon>Bacillota</taxon>
        <taxon>Bacilli</taxon>
        <taxon>Bacillales</taxon>
        <taxon>Bacillaceae</taxon>
        <taxon>Niallia</taxon>
    </lineage>
</organism>
<keyword evidence="2" id="KW-1185">Reference proteome</keyword>
<evidence type="ECO:0000313" key="1">
    <source>
        <dbReference type="EMBL" id="RVT65691.1"/>
    </source>
</evidence>
<proteinExistence type="predicted"/>
<dbReference type="AlphaFoldDB" id="A0A3S2UBZ1"/>
<dbReference type="Proteomes" id="UP000288024">
    <property type="component" value="Unassembled WGS sequence"/>
</dbReference>
<gene>
    <name evidence="1" type="ORF">EM808_06455</name>
</gene>
<dbReference type="EMBL" id="RZTZ01000002">
    <property type="protein sequence ID" value="RVT65691.1"/>
    <property type="molecule type" value="Genomic_DNA"/>
</dbReference>
<comment type="caution">
    <text evidence="1">The sequence shown here is derived from an EMBL/GenBank/DDBJ whole genome shotgun (WGS) entry which is preliminary data.</text>
</comment>
<dbReference type="InterPro" id="IPR012655">
    <property type="entry name" value="YrzI"/>
</dbReference>
<evidence type="ECO:0000313" key="2">
    <source>
        <dbReference type="Proteomes" id="UP000288024"/>
    </source>
</evidence>
<dbReference type="RefSeq" id="WP_127737906.1">
    <property type="nucleotide sequence ID" value="NZ_RZTZ01000002.1"/>
</dbReference>
<dbReference type="Pfam" id="PF09501">
    <property type="entry name" value="Bac_small_YrzI"/>
    <property type="match status" value="1"/>
</dbReference>
<sequence length="50" mass="6084">MTLNILFMTITIKRKQQTYEQFMHDELMKQIIEESKQKQVSLGDFTRNTF</sequence>
<name>A0A3S2UBZ1_9BACI</name>
<reference evidence="1 2" key="1">
    <citation type="submission" date="2019-01" db="EMBL/GenBank/DDBJ databases">
        <title>Bacillus sp. M5HDSG1-1, whole genome shotgun sequence.</title>
        <authorList>
            <person name="Tuo L."/>
        </authorList>
    </citation>
    <scope>NUCLEOTIDE SEQUENCE [LARGE SCALE GENOMIC DNA]</scope>
    <source>
        <strain evidence="1 2">M5HDSG1-1</strain>
    </source>
</reference>
<accession>A0A3S2UBZ1</accession>